<keyword evidence="2" id="KW-1015">Disulfide bond</keyword>
<accession>A0ABD1IW67</accession>
<organism evidence="6 7">
    <name type="scientific">Coilia grayii</name>
    <name type="common">Gray's grenadier anchovy</name>
    <dbReference type="NCBI Taxonomy" id="363190"/>
    <lineage>
        <taxon>Eukaryota</taxon>
        <taxon>Metazoa</taxon>
        <taxon>Chordata</taxon>
        <taxon>Craniata</taxon>
        <taxon>Vertebrata</taxon>
        <taxon>Euteleostomi</taxon>
        <taxon>Actinopterygii</taxon>
        <taxon>Neopterygii</taxon>
        <taxon>Teleostei</taxon>
        <taxon>Clupei</taxon>
        <taxon>Clupeiformes</taxon>
        <taxon>Clupeoidei</taxon>
        <taxon>Engraulidae</taxon>
        <taxon>Coilinae</taxon>
        <taxon>Coilia</taxon>
    </lineage>
</organism>
<dbReference type="Pfam" id="PF13895">
    <property type="entry name" value="Ig_2"/>
    <property type="match status" value="1"/>
</dbReference>
<protein>
    <recommendedName>
        <fullName evidence="5">Ig-like domain-containing protein</fullName>
    </recommendedName>
</protein>
<evidence type="ECO:0000256" key="1">
    <source>
        <dbReference type="ARBA" id="ARBA00022729"/>
    </source>
</evidence>
<feature type="domain" description="Ig-like" evidence="5">
    <location>
        <begin position="82"/>
        <end position="152"/>
    </location>
</feature>
<dbReference type="SUPFAM" id="SSF48726">
    <property type="entry name" value="Immunoglobulin"/>
    <property type="match status" value="5"/>
</dbReference>
<dbReference type="PROSITE" id="PS50835">
    <property type="entry name" value="IG_LIKE"/>
    <property type="match status" value="3"/>
</dbReference>
<dbReference type="Proteomes" id="UP001591681">
    <property type="component" value="Unassembled WGS sequence"/>
</dbReference>
<feature type="domain" description="Ig-like" evidence="5">
    <location>
        <begin position="161"/>
        <end position="283"/>
    </location>
</feature>
<dbReference type="SMART" id="SM00408">
    <property type="entry name" value="IGc2"/>
    <property type="match status" value="4"/>
</dbReference>
<dbReference type="InterPro" id="IPR050488">
    <property type="entry name" value="Ig_Fc_receptor"/>
</dbReference>
<dbReference type="InterPro" id="IPR013783">
    <property type="entry name" value="Ig-like_fold"/>
</dbReference>
<dbReference type="SMART" id="SM00409">
    <property type="entry name" value="IG"/>
    <property type="match status" value="3"/>
</dbReference>
<evidence type="ECO:0000256" key="4">
    <source>
        <dbReference type="SAM" id="Phobius"/>
    </source>
</evidence>
<evidence type="ECO:0000256" key="2">
    <source>
        <dbReference type="ARBA" id="ARBA00023157"/>
    </source>
</evidence>
<keyword evidence="7" id="KW-1185">Reference proteome</keyword>
<dbReference type="EMBL" id="JBHFQA010000022">
    <property type="protein sequence ID" value="KAL2079199.1"/>
    <property type="molecule type" value="Genomic_DNA"/>
</dbReference>
<keyword evidence="4" id="KW-1133">Transmembrane helix</keyword>
<dbReference type="PANTHER" id="PTHR11481">
    <property type="entry name" value="IMMUNOGLOBULIN FC RECEPTOR"/>
    <property type="match status" value="1"/>
</dbReference>
<evidence type="ECO:0000256" key="3">
    <source>
        <dbReference type="SAM" id="MobiDB-lite"/>
    </source>
</evidence>
<comment type="caution">
    <text evidence="6">The sequence shown here is derived from an EMBL/GenBank/DDBJ whole genome shotgun (WGS) entry which is preliminary data.</text>
</comment>
<keyword evidence="4" id="KW-0812">Transmembrane</keyword>
<dbReference type="InterPro" id="IPR003598">
    <property type="entry name" value="Ig_sub2"/>
</dbReference>
<feature type="region of interest" description="Disordered" evidence="3">
    <location>
        <begin position="481"/>
        <end position="523"/>
    </location>
</feature>
<feature type="transmembrane region" description="Helical" evidence="4">
    <location>
        <begin position="387"/>
        <end position="412"/>
    </location>
</feature>
<dbReference type="InterPro" id="IPR036179">
    <property type="entry name" value="Ig-like_dom_sf"/>
</dbReference>
<sequence>MQPESPVFTGEAVTFTWAVKYYIGWQYKWFKRNTRVELSPSERYSKSGNVFIIRGAAGEDSALYWTKAVLTLEPNWTPIFTGESVSLTCSTEGEHGSTYYRWEKTDKDSGRADEIRGWERNKMYNISKATETDSGSYTCITSPSHSRSNPVSLTVADFPTPKVTIKSPEAPFYPGDKVTLSCDIAEQATWAQYFWYRDRVLIGKSTPLISSDRPSPVFTGNTVTLRCGMGQSTGWRFYWYRDTQTSDPVAQTGGDSYSIRSVRVSDGGQYWCRAGRGDPVYITEYSNAVWVNVTDDHVILESPVHPVTEGDPLTLRCRYRHKPSNISAEFYKDGTLLHTSSTGEMTIPAVSKAHEGLYKCSNPERGESPESWVTVRVSKTHAVSADLITVGAVVGVIVIFALGTILLLMYCYKKRKGGTRTQTPLPGPQGFNTNQNPDQGQHGYQALPAGTVNVYDTINTAEQNVEDGATAGLGDVTYATIDQNSREKPKKRKNRGKPEPGVVYSELQPVKTTGEREDGQGDITYAQVTAKTKKGAKAKRKEPKVDDVYSEVKCSNTTGF</sequence>
<gene>
    <name evidence="6" type="ORF">ACEWY4_024943</name>
</gene>
<proteinExistence type="predicted"/>
<evidence type="ECO:0000259" key="5">
    <source>
        <dbReference type="PROSITE" id="PS50835"/>
    </source>
</evidence>
<evidence type="ECO:0000313" key="7">
    <source>
        <dbReference type="Proteomes" id="UP001591681"/>
    </source>
</evidence>
<keyword evidence="4" id="KW-0472">Membrane</keyword>
<dbReference type="Gene3D" id="2.60.40.10">
    <property type="entry name" value="Immunoglobulins"/>
    <property type="match status" value="5"/>
</dbReference>
<dbReference type="PANTHER" id="PTHR11481:SF64">
    <property type="entry name" value="FC RECEPTOR-LIKE PROTEIN 4"/>
    <property type="match status" value="1"/>
</dbReference>
<feature type="domain" description="Ig-like" evidence="5">
    <location>
        <begin position="296"/>
        <end position="378"/>
    </location>
</feature>
<dbReference type="AlphaFoldDB" id="A0ABD1IW67"/>
<reference evidence="6 7" key="1">
    <citation type="submission" date="2024-09" db="EMBL/GenBank/DDBJ databases">
        <title>A chromosome-level genome assembly of Gray's grenadier anchovy, Coilia grayii.</title>
        <authorList>
            <person name="Fu Z."/>
        </authorList>
    </citation>
    <scope>NUCLEOTIDE SEQUENCE [LARGE SCALE GENOMIC DNA]</scope>
    <source>
        <strain evidence="6">G4</strain>
        <tissue evidence="6">Muscle</tissue>
    </source>
</reference>
<keyword evidence="1" id="KW-0732">Signal</keyword>
<dbReference type="InterPro" id="IPR007110">
    <property type="entry name" value="Ig-like_dom"/>
</dbReference>
<name>A0ABD1IW67_9TELE</name>
<evidence type="ECO:0000313" key="6">
    <source>
        <dbReference type="EMBL" id="KAL2079199.1"/>
    </source>
</evidence>
<dbReference type="InterPro" id="IPR003599">
    <property type="entry name" value="Ig_sub"/>
</dbReference>
<dbReference type="Pfam" id="PF13927">
    <property type="entry name" value="Ig_3"/>
    <property type="match status" value="2"/>
</dbReference>